<dbReference type="Pfam" id="PF01960">
    <property type="entry name" value="ArgJ"/>
    <property type="match status" value="1"/>
</dbReference>
<dbReference type="InterPro" id="IPR002813">
    <property type="entry name" value="Arg_biosynth_ArgJ"/>
</dbReference>
<dbReference type="EMBL" id="UINC01126121">
    <property type="protein sequence ID" value="SVD04400.1"/>
    <property type="molecule type" value="Genomic_DNA"/>
</dbReference>
<accession>A0A382S3M2</accession>
<organism evidence="1">
    <name type="scientific">marine metagenome</name>
    <dbReference type="NCBI Taxonomy" id="408172"/>
    <lineage>
        <taxon>unclassified sequences</taxon>
        <taxon>metagenomes</taxon>
        <taxon>ecological metagenomes</taxon>
    </lineage>
</organism>
<protein>
    <submittedName>
        <fullName evidence="1">Uncharacterized protein</fullName>
    </submittedName>
</protein>
<sequence>MAINIKNFLNVKNKLSKMRDFQDLGHIDGISISAITADLYSDGRDDITLFYFSEGAKYASVYTKSKIVSENIKFNLQLKNKLVKALFINTKNANTFTGKQG</sequence>
<gene>
    <name evidence="1" type="ORF">METZ01_LOCUS357254</name>
</gene>
<dbReference type="SUPFAM" id="SSF56266">
    <property type="entry name" value="DmpA/ArgJ-like"/>
    <property type="match status" value="1"/>
</dbReference>
<proteinExistence type="predicted"/>
<feature type="non-terminal residue" evidence="1">
    <location>
        <position position="101"/>
    </location>
</feature>
<dbReference type="Gene3D" id="3.60.70.12">
    <property type="entry name" value="L-amino peptidase D-ALA esterase/amidase"/>
    <property type="match status" value="1"/>
</dbReference>
<evidence type="ECO:0000313" key="1">
    <source>
        <dbReference type="EMBL" id="SVD04400.1"/>
    </source>
</evidence>
<dbReference type="AlphaFoldDB" id="A0A382S3M2"/>
<dbReference type="InterPro" id="IPR016117">
    <property type="entry name" value="ArgJ-like_dom_sf"/>
</dbReference>
<dbReference type="GO" id="GO:0004358">
    <property type="term" value="F:L-glutamate N-acetyltransferase activity, acting on acetyl-L-ornithine as donor"/>
    <property type="evidence" value="ECO:0007669"/>
    <property type="project" value="InterPro"/>
</dbReference>
<dbReference type="GO" id="GO:0006526">
    <property type="term" value="P:L-arginine biosynthetic process"/>
    <property type="evidence" value="ECO:0007669"/>
    <property type="project" value="InterPro"/>
</dbReference>
<reference evidence="1" key="1">
    <citation type="submission" date="2018-05" db="EMBL/GenBank/DDBJ databases">
        <authorList>
            <person name="Lanie J.A."/>
            <person name="Ng W.-L."/>
            <person name="Kazmierczak K.M."/>
            <person name="Andrzejewski T.M."/>
            <person name="Davidsen T.M."/>
            <person name="Wayne K.J."/>
            <person name="Tettelin H."/>
            <person name="Glass J.I."/>
            <person name="Rusch D."/>
            <person name="Podicherti R."/>
            <person name="Tsui H.-C.T."/>
            <person name="Winkler M.E."/>
        </authorList>
    </citation>
    <scope>NUCLEOTIDE SEQUENCE</scope>
</reference>
<name>A0A382S3M2_9ZZZZ</name>